<name>A0A3N1VJK6_9BACT</name>
<reference evidence="2 3" key="1">
    <citation type="submission" date="2018-11" db="EMBL/GenBank/DDBJ databases">
        <title>Genomic Encyclopedia of Type Strains, Phase IV (KMG-IV): sequencing the most valuable type-strain genomes for metagenomic binning, comparative biology and taxonomic classification.</title>
        <authorList>
            <person name="Goeker M."/>
        </authorList>
    </citation>
    <scope>NUCLEOTIDE SEQUENCE [LARGE SCALE GENOMIC DNA]</scope>
    <source>
        <strain evidence="2 3">DSM 22027</strain>
    </source>
</reference>
<comment type="caution">
    <text evidence="2">The sequence shown here is derived from an EMBL/GenBank/DDBJ whole genome shotgun (WGS) entry which is preliminary data.</text>
</comment>
<evidence type="ECO:0008006" key="4">
    <source>
        <dbReference type="Google" id="ProtNLM"/>
    </source>
</evidence>
<dbReference type="InterPro" id="IPR052348">
    <property type="entry name" value="Metallopeptidase_M50B"/>
</dbReference>
<evidence type="ECO:0000256" key="1">
    <source>
        <dbReference type="SAM" id="Phobius"/>
    </source>
</evidence>
<dbReference type="AlphaFoldDB" id="A0A3N1VJK6"/>
<evidence type="ECO:0000313" key="2">
    <source>
        <dbReference type="EMBL" id="ROR02996.1"/>
    </source>
</evidence>
<dbReference type="OrthoDB" id="9800627at2"/>
<organism evidence="2 3">
    <name type="scientific">Desulfosoma caldarium</name>
    <dbReference type="NCBI Taxonomy" id="610254"/>
    <lineage>
        <taxon>Bacteria</taxon>
        <taxon>Pseudomonadati</taxon>
        <taxon>Thermodesulfobacteriota</taxon>
        <taxon>Syntrophobacteria</taxon>
        <taxon>Syntrophobacterales</taxon>
        <taxon>Syntrophobacteraceae</taxon>
        <taxon>Desulfosoma</taxon>
    </lineage>
</organism>
<dbReference type="EMBL" id="RJVA01000009">
    <property type="protein sequence ID" value="ROR02996.1"/>
    <property type="molecule type" value="Genomic_DNA"/>
</dbReference>
<evidence type="ECO:0000313" key="3">
    <source>
        <dbReference type="Proteomes" id="UP000276223"/>
    </source>
</evidence>
<gene>
    <name evidence="2" type="ORF">EDC27_0251</name>
</gene>
<keyword evidence="3" id="KW-1185">Reference proteome</keyword>
<feature type="transmembrane region" description="Helical" evidence="1">
    <location>
        <begin position="61"/>
        <end position="82"/>
    </location>
</feature>
<sequence>MEARPLFPIPYVLHPAHLAVDDAVSFCVAVLVAVLVNAEGQAFAATLLGDKRPGAKDRLHFNAFLHLDVLGTLSFLATGMGWSKRIGVDTTKFKYPDLYLVLTRAAGPFANFLMANIFGSLAWLLRSLSLDPRVFLMVVAVNLTVAVYHLVPILPMATGTLVSVMLIPKGSRLEQSYHQLGPYLLLAVLLLDRLSEGEIVGRFLAPFVRDLFTLLTT</sequence>
<keyword evidence="1" id="KW-0812">Transmembrane</keyword>
<proteinExistence type="predicted"/>
<feature type="transmembrane region" description="Helical" evidence="1">
    <location>
        <begin position="102"/>
        <end position="125"/>
    </location>
</feature>
<accession>A0A3N1VJK6</accession>
<dbReference type="Proteomes" id="UP000276223">
    <property type="component" value="Unassembled WGS sequence"/>
</dbReference>
<dbReference type="PANTHER" id="PTHR35864:SF1">
    <property type="entry name" value="ZINC METALLOPROTEASE YWHC-RELATED"/>
    <property type="match status" value="1"/>
</dbReference>
<keyword evidence="1" id="KW-0472">Membrane</keyword>
<feature type="transmembrane region" description="Helical" evidence="1">
    <location>
        <begin position="23"/>
        <end position="49"/>
    </location>
</feature>
<protein>
    <recommendedName>
        <fullName evidence="4">Zn-dependent protease</fullName>
    </recommendedName>
</protein>
<dbReference type="PANTHER" id="PTHR35864">
    <property type="entry name" value="ZINC METALLOPROTEASE MJ0611-RELATED"/>
    <property type="match status" value="1"/>
</dbReference>
<keyword evidence="1" id="KW-1133">Transmembrane helix</keyword>
<dbReference type="RefSeq" id="WP_123288799.1">
    <property type="nucleotide sequence ID" value="NZ_RJVA01000009.1"/>
</dbReference>
<feature type="transmembrane region" description="Helical" evidence="1">
    <location>
        <begin position="134"/>
        <end position="157"/>
    </location>
</feature>